<protein>
    <submittedName>
        <fullName evidence="12">Alkylation response protein AidB-like acyl-CoA dehydrogenase</fullName>
    </submittedName>
</protein>
<comment type="pathway">
    <text evidence="2">Amino-acid degradation; L-valine degradation.</text>
</comment>
<keyword evidence="6 8" id="KW-0274">FAD</keyword>
<evidence type="ECO:0000313" key="12">
    <source>
        <dbReference type="EMBL" id="PFG74934.1"/>
    </source>
</evidence>
<dbReference type="Pfam" id="PF02771">
    <property type="entry name" value="Acyl-CoA_dh_N"/>
    <property type="match status" value="1"/>
</dbReference>
<evidence type="ECO:0000256" key="2">
    <source>
        <dbReference type="ARBA" id="ARBA00005109"/>
    </source>
</evidence>
<evidence type="ECO:0000256" key="8">
    <source>
        <dbReference type="RuleBase" id="RU362125"/>
    </source>
</evidence>
<keyword evidence="13" id="KW-1185">Reference proteome</keyword>
<dbReference type="Proteomes" id="UP000223071">
    <property type="component" value="Unassembled WGS sequence"/>
</dbReference>
<dbReference type="InterPro" id="IPR006091">
    <property type="entry name" value="Acyl-CoA_Oxase/DH_mid-dom"/>
</dbReference>
<evidence type="ECO:0000259" key="9">
    <source>
        <dbReference type="Pfam" id="PF00441"/>
    </source>
</evidence>
<dbReference type="PANTHER" id="PTHR43884:SF12">
    <property type="entry name" value="ISOVALERYL-COA DEHYDROGENASE, MITOCHONDRIAL-RELATED"/>
    <property type="match status" value="1"/>
</dbReference>
<proteinExistence type="inferred from homology"/>
<dbReference type="InterPro" id="IPR009100">
    <property type="entry name" value="AcylCoA_DH/oxidase_NM_dom_sf"/>
</dbReference>
<dbReference type="AlphaFoldDB" id="A0A2A9HFY4"/>
<comment type="caution">
    <text evidence="12">The sequence shown here is derived from an EMBL/GenBank/DDBJ whole genome shotgun (WGS) entry which is preliminary data.</text>
</comment>
<evidence type="ECO:0000256" key="1">
    <source>
        <dbReference type="ARBA" id="ARBA00001974"/>
    </source>
</evidence>
<evidence type="ECO:0000313" key="13">
    <source>
        <dbReference type="Proteomes" id="UP000223071"/>
    </source>
</evidence>
<dbReference type="InterPro" id="IPR037069">
    <property type="entry name" value="AcylCoA_DH/ox_N_sf"/>
</dbReference>
<evidence type="ECO:0000256" key="5">
    <source>
        <dbReference type="ARBA" id="ARBA00022630"/>
    </source>
</evidence>
<keyword evidence="7 8" id="KW-0560">Oxidoreductase</keyword>
<evidence type="ECO:0000256" key="4">
    <source>
        <dbReference type="ARBA" id="ARBA00022456"/>
    </source>
</evidence>
<dbReference type="GO" id="GO:0003995">
    <property type="term" value="F:acyl-CoA dehydrogenase activity"/>
    <property type="evidence" value="ECO:0007669"/>
    <property type="project" value="TreeGrafter"/>
</dbReference>
<evidence type="ECO:0000259" key="11">
    <source>
        <dbReference type="Pfam" id="PF02771"/>
    </source>
</evidence>
<reference evidence="12 13" key="1">
    <citation type="submission" date="2017-09" db="EMBL/GenBank/DDBJ databases">
        <title>Sequencing the genomes of two abundant thermophiles in Great Basin hot springs: Thermocrinis jamiesonii and novel Chloroflexi Thermoflexus hugenholtzii.</title>
        <authorList>
            <person name="Hedlund B."/>
        </authorList>
    </citation>
    <scope>NUCLEOTIDE SEQUENCE [LARGE SCALE GENOMIC DNA]</scope>
    <source>
        <strain evidence="12 13">G233</strain>
    </source>
</reference>
<gene>
    <name evidence="12" type="ORF">A9A59_2187</name>
</gene>
<dbReference type="InterPro" id="IPR009075">
    <property type="entry name" value="AcylCo_DH/oxidase_C"/>
</dbReference>
<dbReference type="PIRSF" id="PIRSF016578">
    <property type="entry name" value="HsaA"/>
    <property type="match status" value="1"/>
</dbReference>
<evidence type="ECO:0000259" key="10">
    <source>
        <dbReference type="Pfam" id="PF02770"/>
    </source>
</evidence>
<dbReference type="Gene3D" id="1.20.140.10">
    <property type="entry name" value="Butyryl-CoA Dehydrogenase, subunit A, domain 3"/>
    <property type="match status" value="1"/>
</dbReference>
<evidence type="ECO:0000256" key="6">
    <source>
        <dbReference type="ARBA" id="ARBA00022827"/>
    </source>
</evidence>
<sequence length="390" mass="42654">MARDYAADITDPVAREIVTNVGVWVDREVKPVASQYEHADEFPEPLVKGMADMGLFGIKIPEKYGGLDLSFECYAGVCIELARGWMSLAGIINTHVLVGYAISEYGTEEQKQKYLPKMVAPDIRCALSITEPDAGSDAAAIKTTARRDGDDYIINGQKMWVTNGQRAGVYLVLTKTDPDAQPRHRGITAFLVDAGTPGFTPGRKLEKLGYKGVETTELTFDDARVPATQVLGGKEGQGFQHVMSALEVGRINVAARGVGVAQAAFDEAIRYAQKREAFGKPIFEHQAQQLRLAEMITKIRAARLLTLDAARKKDSGARSDLDAGMAKLFATEIAQECVLDAMRIHGGVGYSKELPLERFYRDAPLMVIAEGTSDIQKIVIARNIVKEYPV</sequence>
<evidence type="ECO:0000256" key="3">
    <source>
        <dbReference type="ARBA" id="ARBA00009347"/>
    </source>
</evidence>
<feature type="domain" description="Acyl-CoA oxidase/dehydrogenase middle" evidence="10">
    <location>
        <begin position="126"/>
        <end position="222"/>
    </location>
</feature>
<dbReference type="Gene3D" id="1.10.540.10">
    <property type="entry name" value="Acyl-CoA dehydrogenase/oxidase, N-terminal domain"/>
    <property type="match status" value="1"/>
</dbReference>
<dbReference type="RefSeq" id="WP_098504286.1">
    <property type="nucleotide sequence ID" value="NZ_PDJQ01000001.1"/>
</dbReference>
<keyword evidence="5 8" id="KW-0285">Flavoprotein</keyword>
<dbReference type="EMBL" id="PDJQ01000001">
    <property type="protein sequence ID" value="PFG74934.1"/>
    <property type="molecule type" value="Genomic_DNA"/>
</dbReference>
<dbReference type="Gene3D" id="2.40.110.10">
    <property type="entry name" value="Butyryl-CoA Dehydrogenase, subunit A, domain 2"/>
    <property type="match status" value="1"/>
</dbReference>
<keyword evidence="4" id="KW-0101">Branched-chain amino acid catabolism</keyword>
<dbReference type="InterPro" id="IPR046373">
    <property type="entry name" value="Acyl-CoA_Oxase/DH_mid-dom_sf"/>
</dbReference>
<dbReference type="InterPro" id="IPR013786">
    <property type="entry name" value="AcylCoA_DH/ox_N"/>
</dbReference>
<dbReference type="Pfam" id="PF00441">
    <property type="entry name" value="Acyl-CoA_dh_1"/>
    <property type="match status" value="1"/>
</dbReference>
<dbReference type="FunFam" id="1.20.140.10:FF:000001">
    <property type="entry name" value="Acyl-CoA dehydrogenase"/>
    <property type="match status" value="1"/>
</dbReference>
<dbReference type="FunFam" id="2.40.110.10:FF:000001">
    <property type="entry name" value="Acyl-CoA dehydrogenase, mitochondrial"/>
    <property type="match status" value="1"/>
</dbReference>
<dbReference type="SUPFAM" id="SSF56645">
    <property type="entry name" value="Acyl-CoA dehydrogenase NM domain-like"/>
    <property type="match status" value="1"/>
</dbReference>
<dbReference type="InterPro" id="IPR036250">
    <property type="entry name" value="AcylCo_DH-like_C"/>
</dbReference>
<dbReference type="Pfam" id="PF02770">
    <property type="entry name" value="Acyl-CoA_dh_M"/>
    <property type="match status" value="1"/>
</dbReference>
<organism evidence="12 13">
    <name type="scientific">Tepidiforma thermophila (strain KCTC 52669 / CGMCC 1.13589 / G233)</name>
    <dbReference type="NCBI Taxonomy" id="2761530"/>
    <lineage>
        <taxon>Bacteria</taxon>
        <taxon>Bacillati</taxon>
        <taxon>Chloroflexota</taxon>
        <taxon>Tepidiformia</taxon>
        <taxon>Tepidiformales</taxon>
        <taxon>Tepidiformaceae</taxon>
        <taxon>Tepidiforma</taxon>
    </lineage>
</organism>
<feature type="domain" description="Acyl-CoA dehydrogenase/oxidase C-terminal" evidence="9">
    <location>
        <begin position="236"/>
        <end position="384"/>
    </location>
</feature>
<dbReference type="PANTHER" id="PTHR43884">
    <property type="entry name" value="ACYL-COA DEHYDROGENASE"/>
    <property type="match status" value="1"/>
</dbReference>
<dbReference type="GO" id="GO:0009083">
    <property type="term" value="P:branched-chain amino acid catabolic process"/>
    <property type="evidence" value="ECO:0007669"/>
    <property type="project" value="UniProtKB-KW"/>
</dbReference>
<dbReference type="SUPFAM" id="SSF47203">
    <property type="entry name" value="Acyl-CoA dehydrogenase C-terminal domain-like"/>
    <property type="match status" value="1"/>
</dbReference>
<accession>A0A2A9HFY4</accession>
<evidence type="ECO:0000256" key="7">
    <source>
        <dbReference type="ARBA" id="ARBA00023002"/>
    </source>
</evidence>
<dbReference type="GO" id="GO:0050660">
    <property type="term" value="F:flavin adenine dinucleotide binding"/>
    <property type="evidence" value="ECO:0007669"/>
    <property type="project" value="InterPro"/>
</dbReference>
<feature type="domain" description="Acyl-CoA dehydrogenase/oxidase N-terminal" evidence="11">
    <location>
        <begin position="15"/>
        <end position="120"/>
    </location>
</feature>
<comment type="cofactor">
    <cofactor evidence="1 8">
        <name>FAD</name>
        <dbReference type="ChEBI" id="CHEBI:57692"/>
    </cofactor>
</comment>
<name>A0A2A9HFY4_TEPT2</name>
<comment type="similarity">
    <text evidence="3 8">Belongs to the acyl-CoA dehydrogenase family.</text>
</comment>